<dbReference type="Pfam" id="PF04082">
    <property type="entry name" value="Fungal_trans"/>
    <property type="match status" value="1"/>
</dbReference>
<keyword evidence="4" id="KW-0805">Transcription regulation</keyword>
<keyword evidence="6" id="KW-0804">Transcription</keyword>
<evidence type="ECO:0000256" key="7">
    <source>
        <dbReference type="ARBA" id="ARBA00023242"/>
    </source>
</evidence>
<dbReference type="PROSITE" id="PS50048">
    <property type="entry name" value="ZN2_CY6_FUNGAL_2"/>
    <property type="match status" value="1"/>
</dbReference>
<dbReference type="InterPro" id="IPR051615">
    <property type="entry name" value="Transcr_Regulatory_Elem"/>
</dbReference>
<comment type="subcellular location">
    <subcellularLocation>
        <location evidence="1">Nucleus</location>
    </subcellularLocation>
</comment>
<evidence type="ECO:0000256" key="5">
    <source>
        <dbReference type="ARBA" id="ARBA00023125"/>
    </source>
</evidence>
<dbReference type="GO" id="GO:0006351">
    <property type="term" value="P:DNA-templated transcription"/>
    <property type="evidence" value="ECO:0007669"/>
    <property type="project" value="InterPro"/>
</dbReference>
<evidence type="ECO:0000256" key="2">
    <source>
        <dbReference type="ARBA" id="ARBA00022723"/>
    </source>
</evidence>
<feature type="compositionally biased region" description="Basic residues" evidence="8">
    <location>
        <begin position="1"/>
        <end position="12"/>
    </location>
</feature>
<dbReference type="GO" id="GO:0003677">
    <property type="term" value="F:DNA binding"/>
    <property type="evidence" value="ECO:0007669"/>
    <property type="project" value="UniProtKB-KW"/>
</dbReference>
<feature type="region of interest" description="Disordered" evidence="8">
    <location>
        <begin position="833"/>
        <end position="863"/>
    </location>
</feature>
<evidence type="ECO:0000256" key="1">
    <source>
        <dbReference type="ARBA" id="ARBA00004123"/>
    </source>
</evidence>
<evidence type="ECO:0000313" key="10">
    <source>
        <dbReference type="EMBL" id="KAF9521080.1"/>
    </source>
</evidence>
<keyword evidence="11" id="KW-1185">Reference proteome</keyword>
<feature type="region of interest" description="Disordered" evidence="8">
    <location>
        <begin position="653"/>
        <end position="713"/>
    </location>
</feature>
<dbReference type="InterPro" id="IPR007219">
    <property type="entry name" value="XnlR_reg_dom"/>
</dbReference>
<evidence type="ECO:0000256" key="8">
    <source>
        <dbReference type="SAM" id="MobiDB-lite"/>
    </source>
</evidence>
<keyword evidence="5" id="KW-0238">DNA-binding</keyword>
<dbReference type="CDD" id="cd00067">
    <property type="entry name" value="GAL4"/>
    <property type="match status" value="1"/>
</dbReference>
<feature type="compositionally biased region" description="Polar residues" evidence="8">
    <location>
        <begin position="852"/>
        <end position="863"/>
    </location>
</feature>
<dbReference type="OrthoDB" id="2154091at2759"/>
<dbReference type="PANTHER" id="PTHR31313">
    <property type="entry name" value="TY1 ENHANCER ACTIVATOR"/>
    <property type="match status" value="1"/>
</dbReference>
<dbReference type="GO" id="GO:0005634">
    <property type="term" value="C:nucleus"/>
    <property type="evidence" value="ECO:0007669"/>
    <property type="project" value="UniProtKB-SubCell"/>
</dbReference>
<protein>
    <recommendedName>
        <fullName evidence="9">Zn(2)-C6 fungal-type domain-containing protein</fullName>
    </recommendedName>
</protein>
<feature type="region of interest" description="Disordered" evidence="8">
    <location>
        <begin position="1"/>
        <end position="22"/>
    </location>
</feature>
<feature type="compositionally biased region" description="Polar residues" evidence="8">
    <location>
        <begin position="661"/>
        <end position="675"/>
    </location>
</feature>
<reference evidence="10" key="1">
    <citation type="journal article" date="2020" name="Nat. Commun.">
        <title>Large-scale genome sequencing of mycorrhizal fungi provides insights into the early evolution of symbiotic traits.</title>
        <authorList>
            <person name="Miyauchi S."/>
            <person name="Kiss E."/>
            <person name="Kuo A."/>
            <person name="Drula E."/>
            <person name="Kohler A."/>
            <person name="Sanchez-Garcia M."/>
            <person name="Morin E."/>
            <person name="Andreopoulos B."/>
            <person name="Barry K.W."/>
            <person name="Bonito G."/>
            <person name="Buee M."/>
            <person name="Carver A."/>
            <person name="Chen C."/>
            <person name="Cichocki N."/>
            <person name="Clum A."/>
            <person name="Culley D."/>
            <person name="Crous P.W."/>
            <person name="Fauchery L."/>
            <person name="Girlanda M."/>
            <person name="Hayes R.D."/>
            <person name="Keri Z."/>
            <person name="LaButti K."/>
            <person name="Lipzen A."/>
            <person name="Lombard V."/>
            <person name="Magnuson J."/>
            <person name="Maillard F."/>
            <person name="Murat C."/>
            <person name="Nolan M."/>
            <person name="Ohm R.A."/>
            <person name="Pangilinan J."/>
            <person name="Pereira M.F."/>
            <person name="Perotto S."/>
            <person name="Peter M."/>
            <person name="Pfister S."/>
            <person name="Riley R."/>
            <person name="Sitrit Y."/>
            <person name="Stielow J.B."/>
            <person name="Szollosi G."/>
            <person name="Zifcakova L."/>
            <person name="Stursova M."/>
            <person name="Spatafora J.W."/>
            <person name="Tedersoo L."/>
            <person name="Vaario L.M."/>
            <person name="Yamada A."/>
            <person name="Yan M."/>
            <person name="Wang P."/>
            <person name="Xu J."/>
            <person name="Bruns T."/>
            <person name="Baldrian P."/>
            <person name="Vilgalys R."/>
            <person name="Dunand C."/>
            <person name="Henrissat B."/>
            <person name="Grigoriev I.V."/>
            <person name="Hibbett D."/>
            <person name="Nagy L.G."/>
            <person name="Martin F.M."/>
        </authorList>
    </citation>
    <scope>NUCLEOTIDE SEQUENCE</scope>
    <source>
        <strain evidence="10">UP504</strain>
    </source>
</reference>
<dbReference type="GO" id="GO:0000981">
    <property type="term" value="F:DNA-binding transcription factor activity, RNA polymerase II-specific"/>
    <property type="evidence" value="ECO:0007669"/>
    <property type="project" value="InterPro"/>
</dbReference>
<dbReference type="Proteomes" id="UP000886523">
    <property type="component" value="Unassembled WGS sequence"/>
</dbReference>
<dbReference type="InterPro" id="IPR001138">
    <property type="entry name" value="Zn2Cys6_DnaBD"/>
</dbReference>
<dbReference type="AlphaFoldDB" id="A0A9P6E2S4"/>
<dbReference type="GO" id="GO:0008270">
    <property type="term" value="F:zinc ion binding"/>
    <property type="evidence" value="ECO:0007669"/>
    <property type="project" value="InterPro"/>
</dbReference>
<dbReference type="InterPro" id="IPR036864">
    <property type="entry name" value="Zn2-C6_fun-type_DNA-bd_sf"/>
</dbReference>
<keyword evidence="7" id="KW-0539">Nucleus</keyword>
<proteinExistence type="predicted"/>
<dbReference type="PANTHER" id="PTHR31313:SF81">
    <property type="entry name" value="TY1 ENHANCER ACTIVATOR"/>
    <property type="match status" value="1"/>
</dbReference>
<feature type="compositionally biased region" description="Polar residues" evidence="8">
    <location>
        <begin position="699"/>
        <end position="713"/>
    </location>
</feature>
<evidence type="ECO:0000256" key="6">
    <source>
        <dbReference type="ARBA" id="ARBA00023163"/>
    </source>
</evidence>
<evidence type="ECO:0000256" key="3">
    <source>
        <dbReference type="ARBA" id="ARBA00022833"/>
    </source>
</evidence>
<comment type="caution">
    <text evidence="10">The sequence shown here is derived from an EMBL/GenBank/DDBJ whole genome shotgun (WGS) entry which is preliminary data.</text>
</comment>
<sequence length="863" mass="95585">MPKHSSKPKPKPTRSNNPTSCSWCRERRRKCDGVAPSRATNEKPSRSCSLCLRAERECKWSGQQDHRLPPTYGQMEALETRIEVLQAQARGYRRILRDNGLSTDLEGGDDTTGPSYNDPLSDGEPSDTDDVTGYFGRLVIENKTTAYYGGPAPFRDLPSREEMYCVKGTLPALSSPLKINIRYSLCGCPSDVDALDTQSKSAWHQFLPSGIELNLSRLEHDLVLVKYFRYYSSWNYRVIPDLFLRDFALAISPQCNSPGSGARSPFRHYSILFHNAILAVALAYSDDARLRSRDFRSRFAQHAKSRLEEECRAPSLATVQGLGILSSYHSGLSEPGLGFMYFGISVRMGQALGLNVWVRNGAMSNQDVVERNWVSWSLFCQSPATFRTSVGAFMSAAIKGSETVILISPSPKSTLSLGGTVKLMKISSSIMDVVYCMTPGSRRSIDFKKVVELQAALIQWERALPKNLHISSKGLSACSAPPEVFMLNLAYHWLLILLLRPFFRPDTKFQSPGEPPLNGRSTRCSDPAFLRLREQAKKTCPASATLIVALFGTYRRLYTLRLSNVTAVQIAYTTGKTHFLTIVASGPNEPARARKAKEGFQECVRILREMGESWVSGSVMANILEGLLLGGEQPALQNMSALRPPLVVRVYDPPPYPPPTRSSEIPSSAPVTNLNDFRHPVGEFRAPLEPPSYLDHLDPQSNISMGDMNSPTEDYQAPSIPFPNNHTPTDHSEAFNLVAHEQQEREQPTRTGGNTSAPPGPTPMPTQNLYLWSFPGNPQSSSSFGYMWPHQISSVSASTPWAPDVQMRSVQPTFEGNLSFLRDVALQPPGMDENYHQCSDQFAPNHPGLQDPGSSTGHGWSPS</sequence>
<name>A0A9P6E2S4_9AGAM</name>
<dbReference type="SUPFAM" id="SSF57701">
    <property type="entry name" value="Zn2/Cys6 DNA-binding domain"/>
    <property type="match status" value="1"/>
</dbReference>
<accession>A0A9P6E2S4</accession>
<feature type="domain" description="Zn(2)-C6 fungal-type" evidence="9">
    <location>
        <begin position="20"/>
        <end position="60"/>
    </location>
</feature>
<organism evidence="10 11">
    <name type="scientific">Hydnum rufescens UP504</name>
    <dbReference type="NCBI Taxonomy" id="1448309"/>
    <lineage>
        <taxon>Eukaryota</taxon>
        <taxon>Fungi</taxon>
        <taxon>Dikarya</taxon>
        <taxon>Basidiomycota</taxon>
        <taxon>Agaricomycotina</taxon>
        <taxon>Agaricomycetes</taxon>
        <taxon>Cantharellales</taxon>
        <taxon>Hydnaceae</taxon>
        <taxon>Hydnum</taxon>
    </lineage>
</organism>
<dbReference type="EMBL" id="MU128909">
    <property type="protein sequence ID" value="KAF9521080.1"/>
    <property type="molecule type" value="Genomic_DNA"/>
</dbReference>
<evidence type="ECO:0000313" key="11">
    <source>
        <dbReference type="Proteomes" id="UP000886523"/>
    </source>
</evidence>
<gene>
    <name evidence="10" type="ORF">BS47DRAFT_1357025</name>
</gene>
<evidence type="ECO:0000259" key="9">
    <source>
        <dbReference type="PROSITE" id="PS50048"/>
    </source>
</evidence>
<feature type="compositionally biased region" description="Polar residues" evidence="8">
    <location>
        <begin position="13"/>
        <end position="22"/>
    </location>
</feature>
<dbReference type="CDD" id="cd12148">
    <property type="entry name" value="fungal_TF_MHR"/>
    <property type="match status" value="1"/>
</dbReference>
<dbReference type="SMART" id="SM00066">
    <property type="entry name" value="GAL4"/>
    <property type="match status" value="1"/>
</dbReference>
<feature type="region of interest" description="Disordered" evidence="8">
    <location>
        <begin position="100"/>
        <end position="128"/>
    </location>
</feature>
<keyword evidence="3" id="KW-0862">Zinc</keyword>
<dbReference type="Gene3D" id="4.10.240.10">
    <property type="entry name" value="Zn(2)-C6 fungal-type DNA-binding domain"/>
    <property type="match status" value="1"/>
</dbReference>
<feature type="region of interest" description="Disordered" evidence="8">
    <location>
        <begin position="741"/>
        <end position="766"/>
    </location>
</feature>
<evidence type="ECO:0000256" key="4">
    <source>
        <dbReference type="ARBA" id="ARBA00023015"/>
    </source>
</evidence>
<keyword evidence="2" id="KW-0479">Metal-binding</keyword>